<dbReference type="EnsemblMetazoa" id="HelroT162583">
    <property type="protein sequence ID" value="HelroP162583"/>
    <property type="gene ID" value="HelroG162583"/>
</dbReference>
<evidence type="ECO:0000313" key="2">
    <source>
        <dbReference type="EnsemblMetazoa" id="HelroP162583"/>
    </source>
</evidence>
<name>T1ESV7_HELRO</name>
<dbReference type="RefSeq" id="XP_009022996.1">
    <property type="nucleotide sequence ID" value="XM_009024748.1"/>
</dbReference>
<reference evidence="3" key="1">
    <citation type="submission" date="2012-12" db="EMBL/GenBank/DDBJ databases">
        <authorList>
            <person name="Hellsten U."/>
            <person name="Grimwood J."/>
            <person name="Chapman J.A."/>
            <person name="Shapiro H."/>
            <person name="Aerts A."/>
            <person name="Otillar R.P."/>
            <person name="Terry A.Y."/>
            <person name="Boore J.L."/>
            <person name="Simakov O."/>
            <person name="Marletaz F."/>
            <person name="Cho S.-J."/>
            <person name="Edsinger-Gonzales E."/>
            <person name="Havlak P."/>
            <person name="Kuo D.-H."/>
            <person name="Larsson T."/>
            <person name="Lv J."/>
            <person name="Arendt D."/>
            <person name="Savage R."/>
            <person name="Osoegawa K."/>
            <person name="de Jong P."/>
            <person name="Lindberg D.R."/>
            <person name="Seaver E.C."/>
            <person name="Weisblat D.A."/>
            <person name="Putnam N.H."/>
            <person name="Grigoriev I.V."/>
            <person name="Rokhsar D.S."/>
        </authorList>
    </citation>
    <scope>NUCLEOTIDE SEQUENCE</scope>
</reference>
<dbReference type="EMBL" id="KB097143">
    <property type="protein sequence ID" value="ESN99095.1"/>
    <property type="molecule type" value="Genomic_DNA"/>
</dbReference>
<dbReference type="KEGG" id="hro:HELRODRAFT_162583"/>
<reference evidence="2" key="3">
    <citation type="submission" date="2015-06" db="UniProtKB">
        <authorList>
            <consortium name="EnsemblMetazoa"/>
        </authorList>
    </citation>
    <scope>IDENTIFICATION</scope>
</reference>
<protein>
    <submittedName>
        <fullName evidence="1 2">Uncharacterized protein</fullName>
    </submittedName>
</protein>
<dbReference type="HOGENOM" id="CLU_1455960_0_0_1"/>
<reference evidence="1 3" key="2">
    <citation type="journal article" date="2013" name="Nature">
        <title>Insights into bilaterian evolution from three spiralian genomes.</title>
        <authorList>
            <person name="Simakov O."/>
            <person name="Marletaz F."/>
            <person name="Cho S.J."/>
            <person name="Edsinger-Gonzales E."/>
            <person name="Havlak P."/>
            <person name="Hellsten U."/>
            <person name="Kuo D.H."/>
            <person name="Larsson T."/>
            <person name="Lv J."/>
            <person name="Arendt D."/>
            <person name="Savage R."/>
            <person name="Osoegawa K."/>
            <person name="de Jong P."/>
            <person name="Grimwood J."/>
            <person name="Chapman J.A."/>
            <person name="Shapiro H."/>
            <person name="Aerts A."/>
            <person name="Otillar R.P."/>
            <person name="Terry A.Y."/>
            <person name="Boore J.L."/>
            <person name="Grigoriev I.V."/>
            <person name="Lindberg D.R."/>
            <person name="Seaver E.C."/>
            <person name="Weisblat D.A."/>
            <person name="Putnam N.H."/>
            <person name="Rokhsar D.S."/>
        </authorList>
    </citation>
    <scope>NUCLEOTIDE SEQUENCE</scope>
</reference>
<evidence type="ECO:0000313" key="1">
    <source>
        <dbReference type="EMBL" id="ESN99095.1"/>
    </source>
</evidence>
<dbReference type="Proteomes" id="UP000015101">
    <property type="component" value="Unassembled WGS sequence"/>
</dbReference>
<sequence>MSRGMARSFDEVTNKRTFLGNFCNKFHVSINPTCVKMSFLCLNPAWRFGSNIVINNVTFFQANAVLETTVLVIVGRQIIQYTNNGYGVISVKGLKVYSTLPGYALPMFRGTKTRKQRVWKRAKGYITHEYKVRVDDEGKFCKKCKLKLRQRKIITLTKLIPKTLRPLHYKPDSKNTMKPFLLILQR</sequence>
<keyword evidence="3" id="KW-1185">Reference proteome</keyword>
<dbReference type="AlphaFoldDB" id="T1ESV7"/>
<accession>T1ESV7</accession>
<organism evidence="2 3">
    <name type="scientific">Helobdella robusta</name>
    <name type="common">Californian leech</name>
    <dbReference type="NCBI Taxonomy" id="6412"/>
    <lineage>
        <taxon>Eukaryota</taxon>
        <taxon>Metazoa</taxon>
        <taxon>Spiralia</taxon>
        <taxon>Lophotrochozoa</taxon>
        <taxon>Annelida</taxon>
        <taxon>Clitellata</taxon>
        <taxon>Hirudinea</taxon>
        <taxon>Rhynchobdellida</taxon>
        <taxon>Glossiphoniidae</taxon>
        <taxon>Helobdella</taxon>
    </lineage>
</organism>
<dbReference type="EMBL" id="AMQM01001114">
    <property type="status" value="NOT_ANNOTATED_CDS"/>
    <property type="molecule type" value="Genomic_DNA"/>
</dbReference>
<dbReference type="InParanoid" id="T1ESV7"/>
<evidence type="ECO:0000313" key="3">
    <source>
        <dbReference type="Proteomes" id="UP000015101"/>
    </source>
</evidence>
<proteinExistence type="predicted"/>
<gene>
    <name evidence="2" type="primary">20199657</name>
    <name evidence="1" type="ORF">HELRODRAFT_162583</name>
</gene>
<dbReference type="CTD" id="20199657"/>
<dbReference type="GeneID" id="20199657"/>